<dbReference type="EMBL" id="ABKJEP030000071">
    <property type="protein sequence ID" value="EMO9458109.1"/>
    <property type="molecule type" value="Genomic_DNA"/>
</dbReference>
<reference evidence="1" key="1">
    <citation type="submission" date="2024-02" db="EMBL/GenBank/DDBJ databases">
        <authorList>
            <consortium name="Clinical and Environmental Microbiology Branch: Whole genome sequencing antimicrobial resistance pathogens in the healthcare setting"/>
        </authorList>
    </citation>
    <scope>NUCLEOTIDE SEQUENCE</scope>
    <source>
        <strain evidence="1">2023KU-00017</strain>
    </source>
</reference>
<protein>
    <submittedName>
        <fullName evidence="1">Uncharacterized protein</fullName>
    </submittedName>
</protein>
<sequence>MSDCNGNSIIQPIVQDLNALGERIGKAIDSATADRDVQLLEGALLALAEARARLQGKTPVTQVSATIIPLQP</sequence>
<dbReference type="AlphaFoldDB" id="A0AAI9MTU5"/>
<accession>A0AAI9MTU5</accession>
<gene>
    <name evidence="1" type="ORF">PN925_003518</name>
</gene>
<name>A0AAI9MTU5_MORMO</name>
<proteinExistence type="predicted"/>
<organism evidence="1">
    <name type="scientific">Morganella morganii</name>
    <name type="common">Proteus morganii</name>
    <dbReference type="NCBI Taxonomy" id="582"/>
    <lineage>
        <taxon>Bacteria</taxon>
        <taxon>Pseudomonadati</taxon>
        <taxon>Pseudomonadota</taxon>
        <taxon>Gammaproteobacteria</taxon>
        <taxon>Enterobacterales</taxon>
        <taxon>Morganellaceae</taxon>
        <taxon>Morganella</taxon>
    </lineage>
</organism>
<evidence type="ECO:0000313" key="1">
    <source>
        <dbReference type="EMBL" id="EMO9458109.1"/>
    </source>
</evidence>
<comment type="caution">
    <text evidence="1">The sequence shown here is derived from an EMBL/GenBank/DDBJ whole genome shotgun (WGS) entry which is preliminary data.</text>
</comment>